<organism evidence="9 10">
    <name type="scientific">Rhododendron simsii</name>
    <name type="common">Sims's rhododendron</name>
    <dbReference type="NCBI Taxonomy" id="118357"/>
    <lineage>
        <taxon>Eukaryota</taxon>
        <taxon>Viridiplantae</taxon>
        <taxon>Streptophyta</taxon>
        <taxon>Embryophyta</taxon>
        <taxon>Tracheophyta</taxon>
        <taxon>Spermatophyta</taxon>
        <taxon>Magnoliopsida</taxon>
        <taxon>eudicotyledons</taxon>
        <taxon>Gunneridae</taxon>
        <taxon>Pentapetalae</taxon>
        <taxon>asterids</taxon>
        <taxon>Ericales</taxon>
        <taxon>Ericaceae</taxon>
        <taxon>Ericoideae</taxon>
        <taxon>Rhodoreae</taxon>
        <taxon>Rhododendron</taxon>
    </lineage>
</organism>
<gene>
    <name evidence="9" type="ORF">RHSIM_Rhsim11G0195000</name>
</gene>
<feature type="compositionally biased region" description="Basic and acidic residues" evidence="5">
    <location>
        <begin position="144"/>
        <end position="167"/>
    </location>
</feature>
<dbReference type="InterPro" id="IPR013930">
    <property type="entry name" value="RPAP1_N"/>
</dbReference>
<keyword evidence="10" id="KW-1185">Reference proteome</keyword>
<evidence type="ECO:0000256" key="4">
    <source>
        <dbReference type="ARBA" id="ARBA00023242"/>
    </source>
</evidence>
<comment type="caution">
    <text evidence="9">The sequence shown here is derived from an EMBL/GenBank/DDBJ whole genome shotgun (WGS) entry which is preliminary data.</text>
</comment>
<name>A0A834G8D1_RHOSS</name>
<feature type="compositionally biased region" description="Polar residues" evidence="5">
    <location>
        <begin position="246"/>
        <end position="258"/>
    </location>
</feature>
<dbReference type="Proteomes" id="UP000626092">
    <property type="component" value="Unassembled WGS sequence"/>
</dbReference>
<evidence type="ECO:0000256" key="1">
    <source>
        <dbReference type="ARBA" id="ARBA00004123"/>
    </source>
</evidence>
<feature type="region of interest" description="Disordered" evidence="5">
    <location>
        <begin position="46"/>
        <end position="189"/>
    </location>
</feature>
<accession>A0A834G8D1</accession>
<dbReference type="InterPro" id="IPR013929">
    <property type="entry name" value="RPAP1_C"/>
</dbReference>
<evidence type="ECO:0000256" key="3">
    <source>
        <dbReference type="ARBA" id="ARBA00023163"/>
    </source>
</evidence>
<dbReference type="EMBL" id="WJXA01000011">
    <property type="protein sequence ID" value="KAF7127816.1"/>
    <property type="molecule type" value="Genomic_DNA"/>
</dbReference>
<dbReference type="Pfam" id="PF08620">
    <property type="entry name" value="RPAP1_C"/>
    <property type="match status" value="1"/>
</dbReference>
<feature type="compositionally biased region" description="Basic and acidic residues" evidence="5">
    <location>
        <begin position="119"/>
        <end position="130"/>
    </location>
</feature>
<dbReference type="InterPro" id="IPR057989">
    <property type="entry name" value="TPR_RPAP1/MINIYO-like"/>
</dbReference>
<evidence type="ECO:0000259" key="8">
    <source>
        <dbReference type="Pfam" id="PF25766"/>
    </source>
</evidence>
<evidence type="ECO:0008006" key="11">
    <source>
        <dbReference type="Google" id="ProtNLM"/>
    </source>
</evidence>
<feature type="domain" description="RPAP1/MINIYO-like TPR repeats" evidence="8">
    <location>
        <begin position="1408"/>
        <end position="1529"/>
    </location>
</feature>
<evidence type="ECO:0000259" key="7">
    <source>
        <dbReference type="Pfam" id="PF08621"/>
    </source>
</evidence>
<keyword evidence="3" id="KW-0804">Transcription</keyword>
<feature type="region of interest" description="Disordered" evidence="5">
    <location>
        <begin position="341"/>
        <end position="360"/>
    </location>
</feature>
<dbReference type="OrthoDB" id="348201at2759"/>
<dbReference type="PANTHER" id="PTHR47605:SF2">
    <property type="entry name" value="TRANSCRIPTIONAL ELONGATION REGULATOR MINIYO"/>
    <property type="match status" value="1"/>
</dbReference>
<sequence>MEKANGGKNIPQKPSRRKGFGSNSLQISEYDASALVGGIVEKGFFSENKPFAPPRAPRPTVLPFPVARHRSHGPHWVPRGSENSGGGGDDEDEEEEEDLMEFGPLAAAFANPVQRKEKKGLDFSRLKELATSDSTSPTQKKKQDKPFLESKEQKKANEVTEKSDKRSSPIGTANRVLPQNMPPDDTSQAQDIFMEEMDSGSVEEVSQDVIVETREEIMEDMEPGLPEASKRQRQMDTEKQSMPKRLTSSYTPINMGNEQDSRGIDAENRARLERMSADEIAEAQAEILEKMSPAVIEALRKRGLNKLKNQTGSISDVPTKGEVDTMRDDTKLVEEAKGSPLYVSDTSHNGTTPASTVTRPGPGYNGLQNLSPDNCSLWDSWSERVEAVRELRFSLDGNVVETDFVQVTKAGNVSTQTGYNANNVSERDLLRTEGDPAAAGYTIKEAIALTRSVIPGQRALALHLLASVLDKALHKISQNQVCYNVKIANITRFIDWAAVWAYALGPEPELALSLRMSLDDNHNSVVLACAKVIKGALSFDTTERFFEISEKTSSYLKDICTAPIFRSRPDIEVGFLQGGFWKYNAKPSNILPFGEDIDNDKTEDEHTIQDDVVVAGQDIVAGLVRMGILPRIHYLLEADPSDVLEECLISILIAIARHSPTGARAIMKCQRLVQTVVDRFTTKDPMEVNASKIKSIALLRNYTYPSAFVFLFFSMINKVLARSEKKNCIDFIRNGVFQSATWHLYQYAPPLDRWIELGKENCKLSSALMVEQLRFWKVCIQYGFCVANFSDFFPALCMWLNVPTFERLIEKDVLGEFAAITEEAFLVLGALTRSLPNFYSHMHVSNQISEVAADELESWCWVHVGPIVDLAIKWTALRSNPCMSNFFEWQKGHKSSSNFQNLQMNSSLWVVSAALHMLSGVLDKVIPEDAISLPGGFLPWLPEFVPKIGLEIIKNGFLSFSGLKDAEHGGSFIQYLCHLRHQGEHESSIASVSCLHELVRVVVSVDELIQLAKSVIHTPLAPSDSLSREDLVLSGGIVKSSIPEMRNALTTFMKLINSEWQWVQSIETFGRGGPAPGVGLGWGAVGGGFWSKDVLLAQTDAGLLISLLEVFQIVSAKDLPTVEDMEFTMQKINSAFGVCLILGPRDGSIMEKALDTLLQVPVVKYLDLCIRNFITRDKDLKPFGWDYTEKDYQLFSKVLASHFRSRWLTVKKKLKVWDGNSGLGKKISKKGNVLDTIHEDFDIANMTGQEDYCTSLAVEWAHQRLPLPMHWFLSPISTINGIKHADPSIPSRNNKVENHTDFLEIAKAGLFFLLGIEVMSSFVALEIECSVRRVPLTWKLHSLSVTLLGGMGVLEEEKSRDMYEALQEVYGKLLHESWLSKSKEVILEGTEKFSAQTGEKNSVEFLCFQSEIHESYSTFMETLVEQFAAASYGDLIYGRQVVIYLHRCVESSIRLAAWNALSNARVLELLPPLVNSFAKGEGYLEPVEVNERILEAYLKSWVSGALDRASSRGSMAFTLVLHHLSCFIFCCFTSEKLSLRNKLVKSLLRDYSRKPEHEGMMLDFVHYQKPEQREGSSMHMHEVDRRFKILTEACEGNSSLLRDVETLKLSFQRKL</sequence>
<feature type="compositionally biased region" description="Pro residues" evidence="5">
    <location>
        <begin position="51"/>
        <end position="62"/>
    </location>
</feature>
<feature type="region of interest" description="Disordered" evidence="5">
    <location>
        <begin position="218"/>
        <end position="261"/>
    </location>
</feature>
<dbReference type="Pfam" id="PF25766">
    <property type="entry name" value="TPR_RPAP1"/>
    <property type="match status" value="1"/>
</dbReference>
<proteinExistence type="inferred from homology"/>
<feature type="domain" description="RPAP1 N-terminal" evidence="7">
    <location>
        <begin position="263"/>
        <end position="306"/>
    </location>
</feature>
<dbReference type="PANTHER" id="PTHR47605">
    <property type="entry name" value="TRANSCRIPTIONAL ELONGATION REGULATOR MINIYO"/>
    <property type="match status" value="1"/>
</dbReference>
<feature type="compositionally biased region" description="Basic and acidic residues" evidence="5">
    <location>
        <begin position="228"/>
        <end position="241"/>
    </location>
</feature>
<comment type="subcellular location">
    <subcellularLocation>
        <location evidence="1">Nucleus</location>
    </subcellularLocation>
</comment>
<evidence type="ECO:0000313" key="9">
    <source>
        <dbReference type="EMBL" id="KAF7127816.1"/>
    </source>
</evidence>
<feature type="compositionally biased region" description="Polar residues" evidence="5">
    <location>
        <begin position="344"/>
        <end position="358"/>
    </location>
</feature>
<evidence type="ECO:0000259" key="6">
    <source>
        <dbReference type="Pfam" id="PF08620"/>
    </source>
</evidence>
<dbReference type="Pfam" id="PF08621">
    <property type="entry name" value="RPAP1_N"/>
    <property type="match status" value="1"/>
</dbReference>
<feature type="compositionally biased region" description="Acidic residues" evidence="5">
    <location>
        <begin position="88"/>
        <end position="100"/>
    </location>
</feature>
<feature type="region of interest" description="Disordered" evidence="5">
    <location>
        <begin position="1"/>
        <end position="24"/>
    </location>
</feature>
<evidence type="ECO:0000313" key="10">
    <source>
        <dbReference type="Proteomes" id="UP000626092"/>
    </source>
</evidence>
<evidence type="ECO:0000256" key="5">
    <source>
        <dbReference type="SAM" id="MobiDB-lite"/>
    </source>
</evidence>
<evidence type="ECO:0000256" key="2">
    <source>
        <dbReference type="ARBA" id="ARBA00009953"/>
    </source>
</evidence>
<dbReference type="InterPro" id="IPR055326">
    <property type="entry name" value="MINIYO"/>
</dbReference>
<keyword evidence="4" id="KW-0539">Nucleus</keyword>
<comment type="similarity">
    <text evidence="2">Belongs to the RPAP1 family.</text>
</comment>
<reference evidence="9" key="1">
    <citation type="submission" date="2019-11" db="EMBL/GenBank/DDBJ databases">
        <authorList>
            <person name="Liu Y."/>
            <person name="Hou J."/>
            <person name="Li T.-Q."/>
            <person name="Guan C.-H."/>
            <person name="Wu X."/>
            <person name="Wu H.-Z."/>
            <person name="Ling F."/>
            <person name="Zhang R."/>
            <person name="Shi X.-G."/>
            <person name="Ren J.-P."/>
            <person name="Chen E.-F."/>
            <person name="Sun J.-M."/>
        </authorList>
    </citation>
    <scope>NUCLEOTIDE SEQUENCE</scope>
    <source>
        <strain evidence="9">Adult_tree_wgs_1</strain>
        <tissue evidence="9">Leaves</tissue>
    </source>
</reference>
<feature type="domain" description="RPAP1 C-terminal" evidence="6">
    <location>
        <begin position="390"/>
        <end position="472"/>
    </location>
</feature>
<protein>
    <recommendedName>
        <fullName evidence="11">Transcriptional elongation regulator MINIYO</fullName>
    </recommendedName>
</protein>